<dbReference type="SUPFAM" id="SSF74650">
    <property type="entry name" value="Galactose mutarotase-like"/>
    <property type="match status" value="1"/>
</dbReference>
<evidence type="ECO:0000256" key="4">
    <source>
        <dbReference type="ARBA" id="ARBA00023295"/>
    </source>
</evidence>
<dbReference type="EMBL" id="UOGD01000051">
    <property type="protein sequence ID" value="VAX16513.1"/>
    <property type="molecule type" value="Genomic_DNA"/>
</dbReference>
<proteinExistence type="inferred from homology"/>
<dbReference type="InterPro" id="IPR015341">
    <property type="entry name" value="Glyco_hydro_38_cen"/>
</dbReference>
<dbReference type="InterPro" id="IPR041147">
    <property type="entry name" value="GH38_C"/>
</dbReference>
<dbReference type="PANTHER" id="PTHR46017">
    <property type="entry name" value="ALPHA-MANNOSIDASE 2C1"/>
    <property type="match status" value="1"/>
</dbReference>
<sequence>MTNMVNEGKGKKVHVISNTHWDRAWVYPFNETRLLLVEFMDNLLELLETDPKFHSFLLDSQTIAVEDYLEFRPERKEQIKKFVKAGKLIVGPWYNLPEEYIVNGESLVRNLVVGHTQAEELGKVSKIGYTPFSYGQTSQMPQIYHGFDIDTIIFYRGINTKKAEFILEGPDGSRVLGCRFGALSRFSYYFYVYRMARFGMGRDEWWYDWDRGALPFRLNNEFHPHEHYYPLDVAQEDFDLSVLPKQVKKLIDDESEHFTTSHIACMQGFDCSSPDPNESLLAEESNKVANELGHELFLDSLENFMNEMKKEVKDPEVLYGESRNPGATGKWTNLMGDVLSSRTKIKRRNAQGEIALQRYAEPFSALGWLVGGEYMKSSLDMTWKYLLQNHPHDNICGAGIDQMEKDMMYRFDQTDVLSKGIMRRGLSAIVKQIDNNDININEAVVTVFNPSPFPRTEVVTFAVDLPDKSEYKGFSIRDTEGNAISYTQTGSESFGTLVRNLQDISLQLRSQRIQLSAEFTDIPAFGYKTYLVKKEDENIGSVDVKLNNNSIDAVMENEFIKASINEDGSLNIIDKKTGQEFVNMNYYEETGESGNPWIHMFPEENQTFLTLGTKAKISHVESSEFLTRFRVTNELTVPVGLEGEEGNYRRSDETVQMIIDTTYTLRKNQPFVEVHTKINNNAEQHRVRAMFPTKLDVKVSAAEAAFDVIERYIVVPESSPYYGRPNPQYPMHRFVDMSDGNVGLALFNDGIREYEAIVDDDRTLAITLFRGFTATQSPVIDQWDVYPWMKLSQSLGKNEWKYAVMPHSGNWEEANVYREVERFNLPLETGQSGKGGGSLSKELSFVSIEPKEVALSAIKRAEKRDSLVLRLFNPTDKEVEGNIKAFREIKEAWITNMNEERREKLSVDGDKFSINFGKKKIVTIEIVLD</sequence>
<dbReference type="Pfam" id="PF09261">
    <property type="entry name" value="Alpha-mann_mid"/>
    <property type="match status" value="1"/>
</dbReference>
<dbReference type="Gene3D" id="2.70.98.30">
    <property type="entry name" value="Golgi alpha-mannosidase II, domain 4"/>
    <property type="match status" value="1"/>
</dbReference>
<feature type="domain" description="Glycoside hydrolase family 38 central" evidence="5">
    <location>
        <begin position="338"/>
        <end position="411"/>
    </location>
</feature>
<dbReference type="Pfam" id="PF07748">
    <property type="entry name" value="Glyco_hydro_38C"/>
    <property type="match status" value="1"/>
</dbReference>
<keyword evidence="2" id="KW-0479">Metal-binding</keyword>
<dbReference type="SMART" id="SM00872">
    <property type="entry name" value="Alpha-mann_mid"/>
    <property type="match status" value="1"/>
</dbReference>
<evidence type="ECO:0000256" key="2">
    <source>
        <dbReference type="ARBA" id="ARBA00022723"/>
    </source>
</evidence>
<dbReference type="Gene3D" id="2.60.40.2210">
    <property type="match status" value="1"/>
</dbReference>
<dbReference type="InterPro" id="IPR037094">
    <property type="entry name" value="Glyco_hydro_38_cen_sf"/>
</dbReference>
<dbReference type="AlphaFoldDB" id="A0A3B1BW41"/>
<dbReference type="InterPro" id="IPR000602">
    <property type="entry name" value="Glyco_hydro_38_N"/>
</dbReference>
<dbReference type="EC" id="3.2.1.24" evidence="6"/>
<protein>
    <submittedName>
        <fullName evidence="6">Alpha-mannosidase</fullName>
        <ecNumber evidence="6">3.2.1.24</ecNumber>
    </submittedName>
</protein>
<dbReference type="InterPro" id="IPR011682">
    <property type="entry name" value="Glyco_hydro_38_C"/>
</dbReference>
<organism evidence="6">
    <name type="scientific">hydrothermal vent metagenome</name>
    <dbReference type="NCBI Taxonomy" id="652676"/>
    <lineage>
        <taxon>unclassified sequences</taxon>
        <taxon>metagenomes</taxon>
        <taxon>ecological metagenomes</taxon>
    </lineage>
</organism>
<evidence type="ECO:0000313" key="6">
    <source>
        <dbReference type="EMBL" id="VAX16513.1"/>
    </source>
</evidence>
<dbReference type="InterPro" id="IPR011013">
    <property type="entry name" value="Gal_mutarotase_sf_dom"/>
</dbReference>
<dbReference type="GO" id="GO:0006013">
    <property type="term" value="P:mannose metabolic process"/>
    <property type="evidence" value="ECO:0007669"/>
    <property type="project" value="InterPro"/>
</dbReference>
<evidence type="ECO:0000256" key="3">
    <source>
        <dbReference type="ARBA" id="ARBA00022801"/>
    </source>
</evidence>
<dbReference type="Pfam" id="PF17677">
    <property type="entry name" value="Glyco_hydro38C2"/>
    <property type="match status" value="1"/>
</dbReference>
<name>A0A3B1BW41_9ZZZZ</name>
<evidence type="ECO:0000256" key="1">
    <source>
        <dbReference type="ARBA" id="ARBA00009792"/>
    </source>
</evidence>
<reference evidence="6" key="1">
    <citation type="submission" date="2018-06" db="EMBL/GenBank/DDBJ databases">
        <authorList>
            <person name="Zhirakovskaya E."/>
        </authorList>
    </citation>
    <scope>NUCLEOTIDE SEQUENCE</scope>
</reference>
<gene>
    <name evidence="6" type="ORF">MNBD_IGNAVI01-604</name>
</gene>
<dbReference type="Gene3D" id="1.20.1270.50">
    <property type="entry name" value="Glycoside hydrolase family 38, central domain"/>
    <property type="match status" value="1"/>
</dbReference>
<dbReference type="GO" id="GO:0004559">
    <property type="term" value="F:alpha-mannosidase activity"/>
    <property type="evidence" value="ECO:0007669"/>
    <property type="project" value="UniProtKB-EC"/>
</dbReference>
<dbReference type="GO" id="GO:0030246">
    <property type="term" value="F:carbohydrate binding"/>
    <property type="evidence" value="ECO:0007669"/>
    <property type="project" value="InterPro"/>
</dbReference>
<comment type="similarity">
    <text evidence="1">Belongs to the glycosyl hydrolase 38 family.</text>
</comment>
<evidence type="ECO:0000259" key="5">
    <source>
        <dbReference type="SMART" id="SM00872"/>
    </source>
</evidence>
<dbReference type="GO" id="GO:0046872">
    <property type="term" value="F:metal ion binding"/>
    <property type="evidence" value="ECO:0007669"/>
    <property type="project" value="UniProtKB-KW"/>
</dbReference>
<keyword evidence="4 6" id="KW-0326">Glycosidase</keyword>
<dbReference type="Pfam" id="PF01074">
    <property type="entry name" value="Glyco_hydro_38N"/>
    <property type="match status" value="1"/>
</dbReference>
<dbReference type="SUPFAM" id="SSF88688">
    <property type="entry name" value="Families 57/38 glycoside transferase middle domain"/>
    <property type="match status" value="1"/>
</dbReference>
<dbReference type="Gene3D" id="3.20.110.10">
    <property type="entry name" value="Glycoside hydrolase 38, N terminal domain"/>
    <property type="match status" value="1"/>
</dbReference>
<accession>A0A3B1BW41</accession>
<dbReference type="InterPro" id="IPR028995">
    <property type="entry name" value="Glyco_hydro_57/38_cen_sf"/>
</dbReference>
<dbReference type="Gene3D" id="2.60.40.2220">
    <property type="match status" value="1"/>
</dbReference>
<keyword evidence="3 6" id="KW-0378">Hydrolase</keyword>
<dbReference type="PANTHER" id="PTHR46017:SF2">
    <property type="entry name" value="MANNOSYLGLYCERATE HYDROLASE"/>
    <property type="match status" value="1"/>
</dbReference>
<dbReference type="GO" id="GO:0009313">
    <property type="term" value="P:oligosaccharide catabolic process"/>
    <property type="evidence" value="ECO:0007669"/>
    <property type="project" value="TreeGrafter"/>
</dbReference>
<dbReference type="InterPro" id="IPR027291">
    <property type="entry name" value="Glyco_hydro_38_N_sf"/>
</dbReference>
<dbReference type="InterPro" id="IPR011330">
    <property type="entry name" value="Glyco_hydro/deAcase_b/a-brl"/>
</dbReference>
<dbReference type="SUPFAM" id="SSF88713">
    <property type="entry name" value="Glycoside hydrolase/deacetylase"/>
    <property type="match status" value="1"/>
</dbReference>